<dbReference type="PRINTS" id="PR00420">
    <property type="entry name" value="RNGMNOXGNASE"/>
</dbReference>
<dbReference type="PANTHER" id="PTHR43476">
    <property type="entry name" value="3-(3-HYDROXY-PHENYL)PROPIONATE/3-HYDROXYCINNAMIC ACID HYDROXYLASE"/>
    <property type="match status" value="1"/>
</dbReference>
<evidence type="ECO:0000256" key="2">
    <source>
        <dbReference type="SAM" id="MobiDB-lite"/>
    </source>
</evidence>
<dbReference type="Gene3D" id="3.50.50.60">
    <property type="entry name" value="FAD/NAD(P)-binding domain"/>
    <property type="match status" value="1"/>
</dbReference>
<dbReference type="EMBL" id="JAFBBK010000001">
    <property type="protein sequence ID" value="MBM7413433.1"/>
    <property type="molecule type" value="Genomic_DNA"/>
</dbReference>
<dbReference type="Gene3D" id="3.30.70.2450">
    <property type="match status" value="1"/>
</dbReference>
<dbReference type="Proteomes" id="UP000703038">
    <property type="component" value="Unassembled WGS sequence"/>
</dbReference>
<evidence type="ECO:0000259" key="3">
    <source>
        <dbReference type="Pfam" id="PF01494"/>
    </source>
</evidence>
<dbReference type="SUPFAM" id="SSF51905">
    <property type="entry name" value="FAD/NAD(P)-binding domain"/>
    <property type="match status" value="1"/>
</dbReference>
<dbReference type="RefSeq" id="WP_307806106.1">
    <property type="nucleotide sequence ID" value="NZ_JAFBBK010000001.1"/>
</dbReference>
<dbReference type="NCBIfam" id="NF004829">
    <property type="entry name" value="PRK06183.1-3"/>
    <property type="match status" value="1"/>
</dbReference>
<dbReference type="Pfam" id="PF01494">
    <property type="entry name" value="FAD_binding_3"/>
    <property type="match status" value="1"/>
</dbReference>
<dbReference type="InterPro" id="IPR036188">
    <property type="entry name" value="FAD/NAD-bd_sf"/>
</dbReference>
<dbReference type="InterPro" id="IPR050631">
    <property type="entry name" value="PheA/TfdB_FAD_monoxygenase"/>
</dbReference>
<organism evidence="4 5">
    <name type="scientific">Rhodococcoides corynebacterioides</name>
    <dbReference type="NCBI Taxonomy" id="53972"/>
    <lineage>
        <taxon>Bacteria</taxon>
        <taxon>Bacillati</taxon>
        <taxon>Actinomycetota</taxon>
        <taxon>Actinomycetes</taxon>
        <taxon>Mycobacteriales</taxon>
        <taxon>Nocardiaceae</taxon>
        <taxon>Rhodococcoides</taxon>
    </lineage>
</organism>
<dbReference type="InterPro" id="IPR002938">
    <property type="entry name" value="FAD-bd"/>
</dbReference>
<protein>
    <submittedName>
        <fullName evidence="4">3-(3-hydroxy-phenyl)propionate hydroxylase</fullName>
        <ecNumber evidence="4">1.14.13.127</ecNumber>
    </submittedName>
</protein>
<keyword evidence="5" id="KW-1185">Reference proteome</keyword>
<evidence type="ECO:0000313" key="5">
    <source>
        <dbReference type="Proteomes" id="UP000703038"/>
    </source>
</evidence>
<proteinExistence type="predicted"/>
<dbReference type="EC" id="1.14.13.127" evidence="4"/>
<gene>
    <name evidence="4" type="ORF">JOE42_000166</name>
</gene>
<reference evidence="4 5" key="1">
    <citation type="submission" date="2021-01" db="EMBL/GenBank/DDBJ databases">
        <title>Genomics of switchgrass bacterial isolates.</title>
        <authorList>
            <person name="Shade A."/>
        </authorList>
    </citation>
    <scope>NUCLEOTIDE SEQUENCE [LARGE SCALE GENOMIC DNA]</scope>
    <source>
        <strain evidence="4 5">PvP111</strain>
    </source>
</reference>
<evidence type="ECO:0000256" key="1">
    <source>
        <dbReference type="ARBA" id="ARBA00023002"/>
    </source>
</evidence>
<dbReference type="PANTHER" id="PTHR43476:SF3">
    <property type="entry name" value="FAD-BINDING MONOOXYGENASE"/>
    <property type="match status" value="1"/>
</dbReference>
<comment type="caution">
    <text evidence="4">The sequence shown here is derived from an EMBL/GenBank/DDBJ whole genome shotgun (WGS) entry which is preliminary data.</text>
</comment>
<evidence type="ECO:0000313" key="4">
    <source>
        <dbReference type="EMBL" id="MBM7413433.1"/>
    </source>
</evidence>
<feature type="region of interest" description="Disordered" evidence="2">
    <location>
        <begin position="495"/>
        <end position="515"/>
    </location>
</feature>
<dbReference type="GO" id="GO:0008688">
    <property type="term" value="F:3-(3-hydroxyphenyl)propionate hydroxylase activity"/>
    <property type="evidence" value="ECO:0007669"/>
    <property type="project" value="UniProtKB-EC"/>
</dbReference>
<feature type="domain" description="FAD-binding" evidence="3">
    <location>
        <begin position="5"/>
        <end position="348"/>
    </location>
</feature>
<accession>A0ABS2KNP6</accession>
<keyword evidence="1 4" id="KW-0560">Oxidoreductase</keyword>
<name>A0ABS2KNP6_9NOCA</name>
<sequence>MTHHSVVVVGAGPTGMVAASLLGRHGIECLVLDRWEDIFPQPRAVHLDDEVHRILGDLGVAEAFTEISRPGRGLRLVDPAMDTIAEFERDPDSRPHGFPPANMFDQPELERILRSAMTRDPHVQFRGGVEITDVATMKDHVQVVVRDVATGERSAVTADVVLGCDGANSAVRAALGTTMRTLAPEQRWLVVDASSPVDPGLWDGVHQLCDPHRAGTFMRIGDTRYRWEFELLDDETVDDFPDLGALAPLLDPWLRRAPRTDLELVRVTEYTFRAQLADRWRDRRVFLLGDAAHLTPPFIGQGMGAGLRDAYNLTWKVAGVLGGSLPEAALDSYEQERVPHARAMIRQAVAVGWAMNGGGERVAGLRRHVFPVVTRVPGLSSVVTDSATPRLHPSMFVRRGSMSPRRLEGTLCPNAPTERGVRFDAVAPYRFTVVTTVVPEPAQRQEIARRGAEVLLVSPGSDHGRWLRRGRVSAALVRPDRTVMATARSLSALHTLVPPSPSPLPPNTIGRADEN</sequence>